<organism evidence="8">
    <name type="scientific">viral metagenome</name>
    <dbReference type="NCBI Taxonomy" id="1070528"/>
    <lineage>
        <taxon>unclassified sequences</taxon>
        <taxon>metagenomes</taxon>
        <taxon>organismal metagenomes</taxon>
    </lineage>
</organism>
<gene>
    <name evidence="8" type="ORF">MM415B03934_0004</name>
</gene>
<evidence type="ECO:0000256" key="2">
    <source>
        <dbReference type="ARBA" id="ARBA00022595"/>
    </source>
</evidence>
<dbReference type="GO" id="GO:0046718">
    <property type="term" value="P:symbiont entry into host cell"/>
    <property type="evidence" value="ECO:0007669"/>
    <property type="project" value="UniProtKB-KW"/>
</dbReference>
<name>A0A6M3LKM3_9ZZZZ</name>
<evidence type="ECO:0000256" key="4">
    <source>
        <dbReference type="ARBA" id="ARBA00022844"/>
    </source>
</evidence>
<keyword evidence="5" id="KW-0231">Viral genome packaging</keyword>
<evidence type="ECO:0000256" key="1">
    <source>
        <dbReference type="ARBA" id="ARBA00004328"/>
    </source>
</evidence>
<protein>
    <submittedName>
        <fullName evidence="8">Putative head tail connector protein</fullName>
    </submittedName>
</protein>
<keyword evidence="3" id="KW-1188">Viral release from host cell</keyword>
<dbReference type="Pfam" id="PF12236">
    <property type="entry name" value="Head-tail_con"/>
    <property type="match status" value="1"/>
</dbReference>
<dbReference type="InterPro" id="IPR020991">
    <property type="entry name" value="Connector_podovirus"/>
</dbReference>
<comment type="subcellular location">
    <subcellularLocation>
        <location evidence="1">Virion</location>
    </subcellularLocation>
</comment>
<feature type="region of interest" description="Disordered" evidence="7">
    <location>
        <begin position="527"/>
        <end position="548"/>
    </location>
</feature>
<keyword evidence="4" id="KW-0946">Virion</keyword>
<dbReference type="AlphaFoldDB" id="A0A6M3LKM3"/>
<sequence>METIASKHIRIYDQLKSDRAALEAYWQDLTYYCLPRKAYITKIKSVGDRLPADVYDSTAIMSNAYFAAGMQAYMSSPQAKWFTIGLRNSNLLKYQHIKEYLRDCEDEIYSIINNSNFYQEDVESYLSLGSIGTDVLYSEEDTKEIVRFDSMPIESVVICANDQNRVDTAYIEYELTPQQAAGKFGEDNLSPEVKKKLIEGDYVSKFKYLLCIAPRGVYDSSKKDAKNMPFMALWIDKKEKAVVRESGFKEFPIFVSRFAKAKGDPYGYSPAMNIFADIKMTNQIAKTNIIAAQNVARPPLEIPDEAFLRPYNFNPGGVNIKNSGYPNEHIVPIVTGANVPMTLEYIRDHRERIAQAFYNDLFIMNQQIGKMTAFEVDVRNNQRMQLLGSAVGNVMRGKLSPVIERIYALAAKNGRLPKLPPELIDEEYIIIYISPLARAQKALEMNNINQAMSIIGQYIQVNPEVMDKIDFDELVNQIRDITELSPKIIRDDAEVDALRENRAQSNQMAQQLAAIQQGTETVKIASESDRNLADANNKGAPLAAGEKV</sequence>
<reference evidence="8" key="1">
    <citation type="submission" date="2020-03" db="EMBL/GenBank/DDBJ databases">
        <title>The deep terrestrial virosphere.</title>
        <authorList>
            <person name="Holmfeldt K."/>
            <person name="Nilsson E."/>
            <person name="Simone D."/>
            <person name="Lopez-Fernandez M."/>
            <person name="Wu X."/>
            <person name="de Brujin I."/>
            <person name="Lundin D."/>
            <person name="Andersson A."/>
            <person name="Bertilsson S."/>
            <person name="Dopson M."/>
        </authorList>
    </citation>
    <scope>NUCLEOTIDE SEQUENCE</scope>
    <source>
        <strain evidence="8">MM415B03934</strain>
    </source>
</reference>
<evidence type="ECO:0000256" key="7">
    <source>
        <dbReference type="SAM" id="MobiDB-lite"/>
    </source>
</evidence>
<keyword evidence="6" id="KW-1160">Virus entry into host cell</keyword>
<evidence type="ECO:0000313" key="8">
    <source>
        <dbReference type="EMBL" id="QJA94192.1"/>
    </source>
</evidence>
<keyword evidence="2" id="KW-1162">Viral penetration into host cytoplasm</keyword>
<proteinExistence type="predicted"/>
<evidence type="ECO:0000256" key="3">
    <source>
        <dbReference type="ARBA" id="ARBA00022612"/>
    </source>
</evidence>
<dbReference type="GO" id="GO:0044423">
    <property type="term" value="C:virion component"/>
    <property type="evidence" value="ECO:0007669"/>
    <property type="project" value="UniProtKB-KW"/>
</dbReference>
<evidence type="ECO:0000256" key="6">
    <source>
        <dbReference type="ARBA" id="ARBA00023296"/>
    </source>
</evidence>
<dbReference type="EMBL" id="MT143211">
    <property type="protein sequence ID" value="QJA94192.1"/>
    <property type="molecule type" value="Genomic_DNA"/>
</dbReference>
<accession>A0A6M3LKM3</accession>
<evidence type="ECO:0000256" key="5">
    <source>
        <dbReference type="ARBA" id="ARBA00023219"/>
    </source>
</evidence>